<accession>C1JZ95</accession>
<reference evidence="2" key="1">
    <citation type="journal article" date="2009" name="Proc. Natl. Acad. Sci. U.S.A.">
        <title>Evidence for an ancient adaptive episode of convergent molecular evolution.</title>
        <authorList>
            <person name="Castoe T.A."/>
            <person name="de Koning A.P."/>
            <person name="Kim H.M."/>
            <person name="Gu W."/>
            <person name="Noonan B.P."/>
            <person name="Naylor G."/>
            <person name="Jiang Z.J."/>
            <person name="Parkinson C.L."/>
            <person name="Pollock D.D."/>
        </authorList>
    </citation>
    <scope>NUCLEOTIDE SEQUENCE</scope>
</reference>
<proteinExistence type="predicted"/>
<dbReference type="RefSeq" id="YP_002808580.1">
    <property type="nucleotide sequence ID" value="NC_012573.1"/>
</dbReference>
<organism evidence="2">
    <name type="scientific">Tropidophis haetianus</name>
    <name type="common">Haitian dwarf boa</name>
    <dbReference type="NCBI Taxonomy" id="51980"/>
    <lineage>
        <taxon>Eukaryota</taxon>
        <taxon>Metazoa</taxon>
        <taxon>Chordata</taxon>
        <taxon>Craniata</taxon>
        <taxon>Vertebrata</taxon>
        <taxon>Euteleostomi</taxon>
        <taxon>Lepidosauria</taxon>
        <taxon>Squamata</taxon>
        <taxon>Bifurcata</taxon>
        <taxon>Unidentata</taxon>
        <taxon>Episquamata</taxon>
        <taxon>Toxicofera</taxon>
        <taxon>Serpentes</taxon>
        <taxon>Henophidia</taxon>
        <taxon>Tropidophiidae</taxon>
        <taxon>Tropidophis</taxon>
    </lineage>
</organism>
<evidence type="ECO:0000256" key="1">
    <source>
        <dbReference type="SAM" id="Phobius"/>
    </source>
</evidence>
<geneLocation type="mitochondrion" evidence="2"/>
<keyword evidence="1" id="KW-0472">Membrane</keyword>
<sequence>MPQLETMNLFMTFMWTWLTFTLMTKKVSLFLLTTQHKNEKHKQELKSSWKMPW</sequence>
<dbReference type="CTD" id="4509"/>
<keyword evidence="2" id="KW-0496">Mitochondrion</keyword>
<gene>
    <name evidence="2" type="primary">ATP8</name>
</gene>
<dbReference type="EMBL" id="FJ755181">
    <property type="protein sequence ID" value="ACO58438.1"/>
    <property type="molecule type" value="Genomic_DNA"/>
</dbReference>
<keyword evidence="1" id="KW-1133">Transmembrane helix</keyword>
<dbReference type="GeneID" id="7768904"/>
<feature type="transmembrane region" description="Helical" evidence="1">
    <location>
        <begin position="12"/>
        <end position="32"/>
    </location>
</feature>
<dbReference type="AlphaFoldDB" id="C1JZ95"/>
<protein>
    <submittedName>
        <fullName evidence="2">ATP synthase F0 subunit 8</fullName>
    </submittedName>
</protein>
<name>C1JZ95_TROHA</name>
<evidence type="ECO:0000313" key="2">
    <source>
        <dbReference type="EMBL" id="ACO58438.1"/>
    </source>
</evidence>
<keyword evidence="1" id="KW-0812">Transmembrane</keyword>